<feature type="region of interest" description="Disordered" evidence="13">
    <location>
        <begin position="94"/>
        <end position="153"/>
    </location>
</feature>
<keyword evidence="16" id="KW-1185">Reference proteome</keyword>
<dbReference type="InterPro" id="IPR006990">
    <property type="entry name" value="Tweety"/>
</dbReference>
<feature type="compositionally biased region" description="Basic and acidic residues" evidence="13">
    <location>
        <begin position="120"/>
        <end position="130"/>
    </location>
</feature>
<feature type="transmembrane region" description="Helical" evidence="14">
    <location>
        <begin position="637"/>
        <end position="654"/>
    </location>
</feature>
<keyword evidence="8 14" id="KW-0472">Membrane</keyword>
<evidence type="ECO:0000256" key="2">
    <source>
        <dbReference type="ARBA" id="ARBA00009849"/>
    </source>
</evidence>
<dbReference type="GO" id="GO:0005254">
    <property type="term" value="F:chloride channel activity"/>
    <property type="evidence" value="ECO:0007669"/>
    <property type="project" value="UniProtKB-KW"/>
</dbReference>
<name>B8BZD1_THAPS</name>
<evidence type="ECO:0000256" key="8">
    <source>
        <dbReference type="ARBA" id="ARBA00023136"/>
    </source>
</evidence>
<evidence type="ECO:0000256" key="7">
    <source>
        <dbReference type="ARBA" id="ARBA00023065"/>
    </source>
</evidence>
<dbReference type="EMBL" id="CM000641">
    <property type="protein sequence ID" value="EED93328.1"/>
    <property type="molecule type" value="Genomic_DNA"/>
</dbReference>
<dbReference type="Proteomes" id="UP000001449">
    <property type="component" value="Chromosome 4"/>
</dbReference>
<dbReference type="GO" id="GO:0034707">
    <property type="term" value="C:chloride channel complex"/>
    <property type="evidence" value="ECO:0007669"/>
    <property type="project" value="UniProtKB-KW"/>
</dbReference>
<evidence type="ECO:0000256" key="13">
    <source>
        <dbReference type="SAM" id="MobiDB-lite"/>
    </source>
</evidence>
<reference evidence="15 16" key="2">
    <citation type="journal article" date="2008" name="Nature">
        <title>The Phaeodactylum genome reveals the evolutionary history of diatom genomes.</title>
        <authorList>
            <person name="Bowler C."/>
            <person name="Allen A.E."/>
            <person name="Badger J.H."/>
            <person name="Grimwood J."/>
            <person name="Jabbari K."/>
            <person name="Kuo A."/>
            <person name="Maheswari U."/>
            <person name="Martens C."/>
            <person name="Maumus F."/>
            <person name="Otillar R.P."/>
            <person name="Rayko E."/>
            <person name="Salamov A."/>
            <person name="Vandepoele K."/>
            <person name="Beszteri B."/>
            <person name="Gruber A."/>
            <person name="Heijde M."/>
            <person name="Katinka M."/>
            <person name="Mock T."/>
            <person name="Valentin K."/>
            <person name="Verret F."/>
            <person name="Berges J.A."/>
            <person name="Brownlee C."/>
            <person name="Cadoret J.P."/>
            <person name="Chiovitti A."/>
            <person name="Choi C.J."/>
            <person name="Coesel S."/>
            <person name="De Martino A."/>
            <person name="Detter J.C."/>
            <person name="Durkin C."/>
            <person name="Falciatore A."/>
            <person name="Fournet J."/>
            <person name="Haruta M."/>
            <person name="Huysman M.J."/>
            <person name="Jenkins B.D."/>
            <person name="Jiroutova K."/>
            <person name="Jorgensen R.E."/>
            <person name="Joubert Y."/>
            <person name="Kaplan A."/>
            <person name="Kroger N."/>
            <person name="Kroth P.G."/>
            <person name="La Roche J."/>
            <person name="Lindquist E."/>
            <person name="Lommer M."/>
            <person name="Martin-Jezequel V."/>
            <person name="Lopez P.J."/>
            <person name="Lucas S."/>
            <person name="Mangogna M."/>
            <person name="McGinnis K."/>
            <person name="Medlin L.K."/>
            <person name="Montsant A."/>
            <person name="Oudot-Le Secq M.P."/>
            <person name="Napoli C."/>
            <person name="Obornik M."/>
            <person name="Parker M.S."/>
            <person name="Petit J.L."/>
            <person name="Porcel B.M."/>
            <person name="Poulsen N."/>
            <person name="Robison M."/>
            <person name="Rychlewski L."/>
            <person name="Rynearson T.A."/>
            <person name="Schmutz J."/>
            <person name="Shapiro H."/>
            <person name="Siaut M."/>
            <person name="Stanley M."/>
            <person name="Sussman M.R."/>
            <person name="Taylor A.R."/>
            <person name="Vardi A."/>
            <person name="von Dassow P."/>
            <person name="Vyverman W."/>
            <person name="Willis A."/>
            <person name="Wyrwicz L.S."/>
            <person name="Rokhsar D.S."/>
            <person name="Weissenbach J."/>
            <person name="Armbrust E.V."/>
            <person name="Green B.R."/>
            <person name="Van de Peer Y."/>
            <person name="Grigoriev I.V."/>
        </authorList>
    </citation>
    <scope>NUCLEOTIDE SEQUENCE [LARGE SCALE GENOMIC DNA]</scope>
    <source>
        <strain evidence="15 16">CCMP1335</strain>
    </source>
</reference>
<evidence type="ECO:0000256" key="10">
    <source>
        <dbReference type="ARBA" id="ARBA00023180"/>
    </source>
</evidence>
<dbReference type="GO" id="GO:0005886">
    <property type="term" value="C:plasma membrane"/>
    <property type="evidence" value="ECO:0007669"/>
    <property type="project" value="UniProtKB-SubCell"/>
</dbReference>
<keyword evidence="7" id="KW-0406">Ion transport</keyword>
<sequence>MAPYEAYNDTVSTFQPEHYDKPSVVKFISGLPRYGFGNDVKSLLMEGDERGGYVKGVVISSCVLLILFVLWCLVLLFFKLYKPDTWLSGYIERPLEPDQPQSNHNSSSRRRNSNSSRNSSNHEHLERIGEDSETSSTQTSDEEQSVGSHGSTRGLSIDSSIFWSHPDQAEELTMALIAREQKRDSSLQKNKKRRAQDYSTTTNGRITLVTTRDIGGEGEGIFRVYIPRSLRLKLLRTYHDCLVHPDDVNNPSTMIYEFFTWRGIRKDANRYVKRYRQSMERGSNAALVAYGDDGDDDSVDTTTAITLDVIAAEQKADLDLQDMMHRAPTVFSTATNGSIQLITARGKDKKYRIVIPKRLQPKVLRTYHDCLINPTKENNFESVLYQHFTWSGIHDDVDAYVQEGGLTEEMRDRNGSTRIKRIESSEKKENTRLPPRERLRRGSHGEEDSFVESGVEVDEDDSESSAKPIGLDEIAKEQKKDKELRQLKKEEPFVFSTVRYGNTLLTTAQNFRDNKYRIVIPRSLQGRMLLTYRECLLEPTPDRNFDTLLYNHFTWNGIHDDVDYFVKHGGRLPKREDDVSESSYLSPLKKPKKKFDGDGGTRSSRKMNAGERRTDAEYEEWELENEAFEQKLKRIRVAFLVSGFFVILSSILFFEQGANRVFRSLDDAHTGLQHTTDVAHSALTVTNTYLDTQSDIQETAKQIGTYNTSQWCPTPLGAASDFAVQLRNATYEIGIELRDTALRIESEVNGIESDIEGMISTVDEIDVTLDDMKTYMNIAKVIVIFIDIIVLSLMLAVVFAWMEKQHFLPLIVRNAFIIPIFVVLLILFWIFLTLSLMGAMMGSDYCAMPDDSTVDVVMRYKDNFSSVMLVFLLYYVTGCLPERLPPKLETFSTALASVGEIVHKQINNVMNSISQSNLSSQCGGEEGPSNLVDILGLADTSIHGLFDVLTGVRGVMECENFNPIYTTFVYDAICNSGVAGVSWVFFTSLSMAIFSMMMITLRVAIYQYEY</sequence>
<evidence type="ECO:0000256" key="9">
    <source>
        <dbReference type="ARBA" id="ARBA00023173"/>
    </source>
</evidence>
<keyword evidence="12" id="KW-0407">Ion channel</keyword>
<dbReference type="HOGENOM" id="CLU_298015_0_0_1"/>
<evidence type="ECO:0000256" key="14">
    <source>
        <dbReference type="SAM" id="Phobius"/>
    </source>
</evidence>
<keyword evidence="5 14" id="KW-0812">Transmembrane</keyword>
<keyword evidence="6 14" id="KW-1133">Transmembrane helix</keyword>
<feature type="compositionally biased region" description="Basic and acidic residues" evidence="13">
    <location>
        <begin position="421"/>
        <end position="437"/>
    </location>
</feature>
<dbReference type="InParanoid" id="B8BZD1"/>
<evidence type="ECO:0000256" key="12">
    <source>
        <dbReference type="ARBA" id="ARBA00023303"/>
    </source>
</evidence>
<comment type="similarity">
    <text evidence="2">Belongs to the tweety family.</text>
</comment>
<comment type="subcellular location">
    <subcellularLocation>
        <location evidence="1">Cell membrane</location>
        <topology evidence="1">Multi-pass membrane protein</topology>
    </subcellularLocation>
</comment>
<keyword evidence="10" id="KW-0325">Glycoprotein</keyword>
<feature type="transmembrane region" description="Helical" evidence="14">
    <location>
        <begin position="778"/>
        <end position="802"/>
    </location>
</feature>
<dbReference type="RefSeq" id="XP_002289791.1">
    <property type="nucleotide sequence ID" value="XM_002289755.1"/>
</dbReference>
<dbReference type="OMA" id="HFTWNGI"/>
<accession>B8BZD1</accession>
<dbReference type="PaxDb" id="35128-Thaps22266"/>
<feature type="transmembrane region" description="Helical" evidence="14">
    <location>
        <begin position="814"/>
        <end position="843"/>
    </location>
</feature>
<feature type="transmembrane region" description="Helical" evidence="14">
    <location>
        <begin position="863"/>
        <end position="880"/>
    </location>
</feature>
<evidence type="ECO:0000313" key="15">
    <source>
        <dbReference type="EMBL" id="EED93328.1"/>
    </source>
</evidence>
<dbReference type="Gene3D" id="1.10.340.70">
    <property type="match status" value="2"/>
</dbReference>
<gene>
    <name evidence="15" type="ORF">THAPSDRAFT_22266</name>
</gene>
<dbReference type="KEGG" id="tps:THAPSDRAFT_22266"/>
<proteinExistence type="inferred from homology"/>
<protein>
    <submittedName>
        <fullName evidence="15">Uncharacterized protein</fullName>
    </submittedName>
</protein>
<dbReference type="PANTHER" id="PTHR12424">
    <property type="entry name" value="TWEETY-RELATED"/>
    <property type="match status" value="1"/>
</dbReference>
<evidence type="ECO:0000256" key="5">
    <source>
        <dbReference type="ARBA" id="ARBA00022692"/>
    </source>
</evidence>
<keyword evidence="11" id="KW-0868">Chloride</keyword>
<feature type="transmembrane region" description="Helical" evidence="14">
    <location>
        <begin position="983"/>
        <end position="1005"/>
    </location>
</feature>
<dbReference type="PANTHER" id="PTHR12424:SF19">
    <property type="entry name" value="INTEGRASE ZINC-BINDING DOMAIN-CONTAINING PROTEIN"/>
    <property type="match status" value="1"/>
</dbReference>
<dbReference type="AlphaFoldDB" id="B8BZD1"/>
<evidence type="ECO:0000256" key="6">
    <source>
        <dbReference type="ARBA" id="ARBA00022989"/>
    </source>
</evidence>
<keyword evidence="3" id="KW-0813">Transport</keyword>
<evidence type="ECO:0000256" key="3">
    <source>
        <dbReference type="ARBA" id="ARBA00022448"/>
    </source>
</evidence>
<dbReference type="GeneID" id="7447959"/>
<evidence type="ECO:0000256" key="11">
    <source>
        <dbReference type="ARBA" id="ARBA00023214"/>
    </source>
</evidence>
<keyword evidence="9" id="KW-0869">Chloride channel</keyword>
<feature type="region of interest" description="Disordered" evidence="13">
    <location>
        <begin position="421"/>
        <end position="471"/>
    </location>
</feature>
<evidence type="ECO:0000256" key="4">
    <source>
        <dbReference type="ARBA" id="ARBA00022475"/>
    </source>
</evidence>
<dbReference type="eggNOG" id="ENOG502SUGR">
    <property type="taxonomic scope" value="Eukaryota"/>
</dbReference>
<organism evidence="15 16">
    <name type="scientific">Thalassiosira pseudonana</name>
    <name type="common">Marine diatom</name>
    <name type="synonym">Cyclotella nana</name>
    <dbReference type="NCBI Taxonomy" id="35128"/>
    <lineage>
        <taxon>Eukaryota</taxon>
        <taxon>Sar</taxon>
        <taxon>Stramenopiles</taxon>
        <taxon>Ochrophyta</taxon>
        <taxon>Bacillariophyta</taxon>
        <taxon>Coscinodiscophyceae</taxon>
        <taxon>Thalassiosirophycidae</taxon>
        <taxon>Thalassiosirales</taxon>
        <taxon>Thalassiosiraceae</taxon>
        <taxon>Thalassiosira</taxon>
    </lineage>
</organism>
<keyword evidence="4" id="KW-1003">Cell membrane</keyword>
<evidence type="ECO:0000256" key="1">
    <source>
        <dbReference type="ARBA" id="ARBA00004651"/>
    </source>
</evidence>
<feature type="transmembrane region" description="Helical" evidence="14">
    <location>
        <begin position="53"/>
        <end position="78"/>
    </location>
</feature>
<evidence type="ECO:0000313" key="16">
    <source>
        <dbReference type="Proteomes" id="UP000001449"/>
    </source>
</evidence>
<reference evidence="15 16" key="1">
    <citation type="journal article" date="2004" name="Science">
        <title>The genome of the diatom Thalassiosira pseudonana: ecology, evolution, and metabolism.</title>
        <authorList>
            <person name="Armbrust E.V."/>
            <person name="Berges J.A."/>
            <person name="Bowler C."/>
            <person name="Green B.R."/>
            <person name="Martinez D."/>
            <person name="Putnam N.H."/>
            <person name="Zhou S."/>
            <person name="Allen A.E."/>
            <person name="Apt K.E."/>
            <person name="Bechner M."/>
            <person name="Brzezinski M.A."/>
            <person name="Chaal B.K."/>
            <person name="Chiovitti A."/>
            <person name="Davis A.K."/>
            <person name="Demarest M.S."/>
            <person name="Detter J.C."/>
            <person name="Glavina T."/>
            <person name="Goodstein D."/>
            <person name="Hadi M.Z."/>
            <person name="Hellsten U."/>
            <person name="Hildebrand M."/>
            <person name="Jenkins B.D."/>
            <person name="Jurka J."/>
            <person name="Kapitonov V.V."/>
            <person name="Kroger N."/>
            <person name="Lau W.W."/>
            <person name="Lane T.W."/>
            <person name="Larimer F.W."/>
            <person name="Lippmeier J.C."/>
            <person name="Lucas S."/>
            <person name="Medina M."/>
            <person name="Montsant A."/>
            <person name="Obornik M."/>
            <person name="Parker M.S."/>
            <person name="Palenik B."/>
            <person name="Pazour G.J."/>
            <person name="Richardson P.M."/>
            <person name="Rynearson T.A."/>
            <person name="Saito M.A."/>
            <person name="Schwartz D.C."/>
            <person name="Thamatrakoln K."/>
            <person name="Valentin K."/>
            <person name="Vardi A."/>
            <person name="Wilkerson F.P."/>
            <person name="Rokhsar D.S."/>
        </authorList>
    </citation>
    <scope>NUCLEOTIDE SEQUENCE [LARGE SCALE GENOMIC DNA]</scope>
    <source>
        <strain evidence="15 16">CCMP1335</strain>
    </source>
</reference>
<feature type="region of interest" description="Disordered" evidence="13">
    <location>
        <begin position="575"/>
        <end position="615"/>
    </location>
</feature>